<feature type="transmembrane region" description="Helical" evidence="1">
    <location>
        <begin position="161"/>
        <end position="181"/>
    </location>
</feature>
<feature type="transmembrane region" description="Helical" evidence="1">
    <location>
        <begin position="39"/>
        <end position="63"/>
    </location>
</feature>
<sequence>MIANFFNKTKPINFLVLSILVFIIFLVALINVNSEPLDFYFFVKNGLFLFLAILTVFVLNFIIRKNSLTEDNSFAILFYILISSYFPNSFIHEGVFISNFILLLAFRRIYSLRSSLQTKEKIFDGAFWIGIASLFYVWSLFYLILLYAAILIFRKIDWRNFVIPVIGFLTPIFLSYTYLLAFDDLDRFRNLWKWSYDFSLTEYTSANFFVALILTGVMALVAIYPTTRRSLLAKIDFKATWSLLIVHIGVSLMIALVGVDKDGSELIFLFFPLSVLFANYLQVINRYWLKELIIYLFFVTLISNYF</sequence>
<feature type="transmembrane region" description="Helical" evidence="1">
    <location>
        <begin position="288"/>
        <end position="305"/>
    </location>
</feature>
<keyword evidence="1" id="KW-0472">Membrane</keyword>
<organism evidence="2 3">
    <name type="scientific">Lutimonas vermicola</name>
    <dbReference type="NCBI Taxonomy" id="414288"/>
    <lineage>
        <taxon>Bacteria</taxon>
        <taxon>Pseudomonadati</taxon>
        <taxon>Bacteroidota</taxon>
        <taxon>Flavobacteriia</taxon>
        <taxon>Flavobacteriales</taxon>
        <taxon>Flavobacteriaceae</taxon>
        <taxon>Lutimonas</taxon>
    </lineage>
</organism>
<feature type="transmembrane region" description="Helical" evidence="1">
    <location>
        <begin position="239"/>
        <end position="259"/>
    </location>
</feature>
<keyword evidence="3" id="KW-1185">Reference proteome</keyword>
<feature type="transmembrane region" description="Helical" evidence="1">
    <location>
        <begin position="126"/>
        <end position="149"/>
    </location>
</feature>
<proteinExistence type="predicted"/>
<dbReference type="EMBL" id="JBCDNA010000003">
    <property type="protein sequence ID" value="MEL4456893.1"/>
    <property type="molecule type" value="Genomic_DNA"/>
</dbReference>
<feature type="transmembrane region" description="Helical" evidence="1">
    <location>
        <begin position="206"/>
        <end position="227"/>
    </location>
</feature>
<evidence type="ECO:0000313" key="3">
    <source>
        <dbReference type="Proteomes" id="UP001474120"/>
    </source>
</evidence>
<evidence type="ECO:0000313" key="2">
    <source>
        <dbReference type="EMBL" id="MEL4456893.1"/>
    </source>
</evidence>
<gene>
    <name evidence="2" type="ORF">AABB81_13365</name>
</gene>
<comment type="caution">
    <text evidence="2">The sequence shown here is derived from an EMBL/GenBank/DDBJ whole genome shotgun (WGS) entry which is preliminary data.</text>
</comment>
<feature type="transmembrane region" description="Helical" evidence="1">
    <location>
        <begin position="265"/>
        <end position="281"/>
    </location>
</feature>
<dbReference type="RefSeq" id="WP_342161057.1">
    <property type="nucleotide sequence ID" value="NZ_JBCDNA010000003.1"/>
</dbReference>
<evidence type="ECO:0000256" key="1">
    <source>
        <dbReference type="SAM" id="Phobius"/>
    </source>
</evidence>
<keyword evidence="1" id="KW-1133">Transmembrane helix</keyword>
<dbReference type="Proteomes" id="UP001474120">
    <property type="component" value="Unassembled WGS sequence"/>
</dbReference>
<dbReference type="Pfam" id="PF19992">
    <property type="entry name" value="DUF6427"/>
    <property type="match status" value="1"/>
</dbReference>
<feature type="transmembrane region" description="Helical" evidence="1">
    <location>
        <begin position="12"/>
        <end position="33"/>
    </location>
</feature>
<keyword evidence="1" id="KW-0812">Transmembrane</keyword>
<name>A0ABU9L379_9FLAO</name>
<dbReference type="InterPro" id="IPR045625">
    <property type="entry name" value="DUF6427"/>
</dbReference>
<reference evidence="2 3" key="1">
    <citation type="submission" date="2024-04" db="EMBL/GenBank/DDBJ databases">
        <title>whole genome sequencing of Lutimonas vermicola strain IMCC1616.</title>
        <authorList>
            <person name="Bae S.S."/>
        </authorList>
    </citation>
    <scope>NUCLEOTIDE SEQUENCE [LARGE SCALE GENOMIC DNA]</scope>
    <source>
        <strain evidence="2 3">IMCC1616</strain>
    </source>
</reference>
<accession>A0ABU9L379</accession>
<feature type="transmembrane region" description="Helical" evidence="1">
    <location>
        <begin position="75"/>
        <end position="106"/>
    </location>
</feature>
<protein>
    <submittedName>
        <fullName evidence="2">DUF6427 family protein</fullName>
    </submittedName>
</protein>